<name>A0A1H0V028_9BACT</name>
<proteinExistence type="predicted"/>
<reference evidence="4 5" key="1">
    <citation type="submission" date="2016-10" db="EMBL/GenBank/DDBJ databases">
        <authorList>
            <person name="de Groot N.N."/>
        </authorList>
    </citation>
    <scope>NUCLEOTIDE SEQUENCE [LARGE SCALE GENOMIC DNA]</scope>
    <source>
        <strain evidence="4 5">DSM 12130</strain>
    </source>
</reference>
<dbReference type="AlphaFoldDB" id="A0A1H0V028"/>
<dbReference type="Gene3D" id="3.40.47.10">
    <property type="match status" value="2"/>
</dbReference>
<dbReference type="InterPro" id="IPR050215">
    <property type="entry name" value="Thiolase-like_sf_Thiolase"/>
</dbReference>
<dbReference type="STRING" id="91360.SAMN05660330_03806"/>
<sequence length="89" mass="9444">MAEHRGLSPLGIYRDMAVTGCEPDGMGIGQVFAIPKLLKTNGLKMDDIGLWELNEAFAVQVVYCATNSASQTIDLMSMAVPSPSVTPTA</sequence>
<dbReference type="InterPro" id="IPR016039">
    <property type="entry name" value="Thiolase-like"/>
</dbReference>
<keyword evidence="2" id="KW-0443">Lipid metabolism</keyword>
<evidence type="ECO:0000256" key="2">
    <source>
        <dbReference type="ARBA" id="ARBA00023098"/>
    </source>
</evidence>
<dbReference type="Proteomes" id="UP000199073">
    <property type="component" value="Unassembled WGS sequence"/>
</dbReference>
<dbReference type="PANTHER" id="PTHR43853">
    <property type="entry name" value="3-KETOACYL-COA THIOLASE, PEROXISOMAL"/>
    <property type="match status" value="1"/>
</dbReference>
<feature type="domain" description="Thiolase C-terminal" evidence="3">
    <location>
        <begin position="8"/>
        <end position="67"/>
    </location>
</feature>
<dbReference type="EMBL" id="FNJI01000038">
    <property type="protein sequence ID" value="SDP71862.1"/>
    <property type="molecule type" value="Genomic_DNA"/>
</dbReference>
<dbReference type="InterPro" id="IPR020617">
    <property type="entry name" value="Thiolase_C"/>
</dbReference>
<keyword evidence="5" id="KW-1185">Reference proteome</keyword>
<evidence type="ECO:0000313" key="5">
    <source>
        <dbReference type="Proteomes" id="UP000199073"/>
    </source>
</evidence>
<dbReference type="SUPFAM" id="SSF53901">
    <property type="entry name" value="Thiolase-like"/>
    <property type="match status" value="1"/>
</dbReference>
<organism evidence="4 5">
    <name type="scientific">Desulforhopalus singaporensis</name>
    <dbReference type="NCBI Taxonomy" id="91360"/>
    <lineage>
        <taxon>Bacteria</taxon>
        <taxon>Pseudomonadati</taxon>
        <taxon>Thermodesulfobacteriota</taxon>
        <taxon>Desulfobulbia</taxon>
        <taxon>Desulfobulbales</taxon>
        <taxon>Desulfocapsaceae</taxon>
        <taxon>Desulforhopalus</taxon>
    </lineage>
</organism>
<dbReference type="GO" id="GO:0006635">
    <property type="term" value="P:fatty acid beta-oxidation"/>
    <property type="evidence" value="ECO:0007669"/>
    <property type="project" value="TreeGrafter"/>
</dbReference>
<dbReference type="GO" id="GO:0003988">
    <property type="term" value="F:acetyl-CoA C-acyltransferase activity"/>
    <property type="evidence" value="ECO:0007669"/>
    <property type="project" value="TreeGrafter"/>
</dbReference>
<dbReference type="PANTHER" id="PTHR43853:SF8">
    <property type="entry name" value="3-KETOACYL-COA THIOLASE, PEROXISOMAL"/>
    <property type="match status" value="1"/>
</dbReference>
<accession>A0A1H0V028</accession>
<evidence type="ECO:0000256" key="1">
    <source>
        <dbReference type="ARBA" id="ARBA00022832"/>
    </source>
</evidence>
<evidence type="ECO:0000313" key="4">
    <source>
        <dbReference type="EMBL" id="SDP71862.1"/>
    </source>
</evidence>
<dbReference type="GO" id="GO:0010124">
    <property type="term" value="P:phenylacetate catabolic process"/>
    <property type="evidence" value="ECO:0007669"/>
    <property type="project" value="TreeGrafter"/>
</dbReference>
<keyword evidence="1" id="KW-0276">Fatty acid metabolism</keyword>
<dbReference type="Pfam" id="PF02803">
    <property type="entry name" value="Thiolase_C"/>
    <property type="match status" value="1"/>
</dbReference>
<gene>
    <name evidence="4" type="ORF">SAMN05660330_03806</name>
</gene>
<evidence type="ECO:0000259" key="3">
    <source>
        <dbReference type="Pfam" id="PF02803"/>
    </source>
</evidence>
<protein>
    <submittedName>
        <fullName evidence="4">Thiolase, C-terminal domain</fullName>
    </submittedName>
</protein>